<dbReference type="AlphaFoldDB" id="F0Q416"/>
<dbReference type="EMBL" id="CP002521">
    <property type="protein sequence ID" value="ADX46725.1"/>
    <property type="molecule type" value="Genomic_DNA"/>
</dbReference>
<dbReference type="KEGG" id="aaa:Acav_2819"/>
<keyword evidence="2" id="KW-1185">Reference proteome</keyword>
<dbReference type="RefSeq" id="WP_013595219.1">
    <property type="nucleotide sequence ID" value="NC_015138.1"/>
</dbReference>
<evidence type="ECO:0000313" key="1">
    <source>
        <dbReference type="EMBL" id="ADX46725.1"/>
    </source>
</evidence>
<protein>
    <recommendedName>
        <fullName evidence="3">DUF4154 domain-containing protein</fullName>
    </recommendedName>
</protein>
<dbReference type="HOGENOM" id="CLU_102469_0_0_4"/>
<dbReference type="Proteomes" id="UP000002482">
    <property type="component" value="Chromosome"/>
</dbReference>
<name>F0Q416_PARA1</name>
<organism evidence="1 2">
    <name type="scientific">Paracidovorax avenae (strain ATCC 19860 / DSM 7227 / CCUG 15838 / JCM 20985 / LMG 2117 / NCPPB 1011)</name>
    <name type="common">Acidovorax avenae</name>
    <dbReference type="NCBI Taxonomy" id="643561"/>
    <lineage>
        <taxon>Bacteria</taxon>
        <taxon>Pseudomonadati</taxon>
        <taxon>Pseudomonadota</taxon>
        <taxon>Betaproteobacteria</taxon>
        <taxon>Burkholderiales</taxon>
        <taxon>Comamonadaceae</taxon>
        <taxon>Paracidovorax</taxon>
    </lineage>
</organism>
<dbReference type="Pfam" id="PF13689">
    <property type="entry name" value="DUF4154"/>
    <property type="match status" value="1"/>
</dbReference>
<evidence type="ECO:0000313" key="2">
    <source>
        <dbReference type="Proteomes" id="UP000002482"/>
    </source>
</evidence>
<reference evidence="1" key="1">
    <citation type="submission" date="2011-02" db="EMBL/GenBank/DDBJ databases">
        <title>Complete sequence of Acidovorax avenae subsp. avenae ATCC 19860.</title>
        <authorList>
            <consortium name="US DOE Joint Genome Institute"/>
            <person name="Lucas S."/>
            <person name="Copeland A."/>
            <person name="Lapidus A."/>
            <person name="Cheng J.-F."/>
            <person name="Goodwin L."/>
            <person name="Pitluck S."/>
            <person name="Chertkov O."/>
            <person name="Held B."/>
            <person name="Detter J.C."/>
            <person name="Han C."/>
            <person name="Tapia R."/>
            <person name="Land M."/>
            <person name="Hauser L."/>
            <person name="Kyrpides N."/>
            <person name="Ivanova N."/>
            <person name="Ovchinnikova G."/>
            <person name="Pagani I."/>
            <person name="Gordon S."/>
            <person name="Woyke T."/>
        </authorList>
    </citation>
    <scope>NUCLEOTIDE SEQUENCE</scope>
    <source>
        <strain evidence="1">ATCC 19860</strain>
    </source>
</reference>
<gene>
    <name evidence="1" type="ordered locus">Acav_2819</name>
</gene>
<dbReference type="InterPro" id="IPR025293">
    <property type="entry name" value="YfiR/HmsC-like"/>
</dbReference>
<dbReference type="GeneID" id="34235571"/>
<evidence type="ECO:0008006" key="3">
    <source>
        <dbReference type="Google" id="ProtNLM"/>
    </source>
</evidence>
<sequence>MPSPLLRLLLSWMRRRLPRLPAGRRRAWAVAAGCLAAWLAAWPGTALPEGLLAVDAKSRAVAQTVFGILGYTRWPQEPQAIRLCVVGPTEFADELLQGAEPTPTRRIEVRRMRLDDAALPTACDGVYAGHLEDAEWRQLLEKMGTRPLLSISERRELCRIGCMFCLEVRQDGVGFESNLDSVARSGVRVNPRVLQLSRRKAAP</sequence>
<accession>F0Q416</accession>
<proteinExistence type="predicted"/>